<dbReference type="GO" id="GO:0016887">
    <property type="term" value="F:ATP hydrolysis activity"/>
    <property type="evidence" value="ECO:0007669"/>
    <property type="project" value="InterPro"/>
</dbReference>
<evidence type="ECO:0000259" key="4">
    <source>
        <dbReference type="PROSITE" id="PS50893"/>
    </source>
</evidence>
<evidence type="ECO:0000313" key="6">
    <source>
        <dbReference type="Proteomes" id="UP000622475"/>
    </source>
</evidence>
<dbReference type="InterPro" id="IPR003593">
    <property type="entry name" value="AAA+_ATPase"/>
</dbReference>
<evidence type="ECO:0000256" key="1">
    <source>
        <dbReference type="ARBA" id="ARBA00022448"/>
    </source>
</evidence>
<organism evidence="5 6">
    <name type="scientific">Mucilaginibacter myungsuensis</name>
    <dbReference type="NCBI Taxonomy" id="649104"/>
    <lineage>
        <taxon>Bacteria</taxon>
        <taxon>Pseudomonadati</taxon>
        <taxon>Bacteroidota</taxon>
        <taxon>Sphingobacteriia</taxon>
        <taxon>Sphingobacteriales</taxon>
        <taxon>Sphingobacteriaceae</taxon>
        <taxon>Mucilaginibacter</taxon>
    </lineage>
</organism>
<dbReference type="InterPro" id="IPR050093">
    <property type="entry name" value="ABC_SmlMolc_Importer"/>
</dbReference>
<dbReference type="GO" id="GO:0005524">
    <property type="term" value="F:ATP binding"/>
    <property type="evidence" value="ECO:0007669"/>
    <property type="project" value="UniProtKB-KW"/>
</dbReference>
<proteinExistence type="predicted"/>
<reference evidence="5" key="1">
    <citation type="submission" date="2020-10" db="EMBL/GenBank/DDBJ databases">
        <title>Mucilaginibacter mali sp. nov., isolated from rhizosphere soil of apple orchard.</title>
        <authorList>
            <person name="Lee J.-S."/>
            <person name="Kim H.S."/>
            <person name="Kim J.-S."/>
        </authorList>
    </citation>
    <scope>NUCLEOTIDE SEQUENCE</scope>
    <source>
        <strain evidence="5">KCTC 22746</strain>
    </source>
</reference>
<accession>A0A929KX78</accession>
<dbReference type="InterPro" id="IPR003439">
    <property type="entry name" value="ABC_transporter-like_ATP-bd"/>
</dbReference>
<keyword evidence="3 5" id="KW-0067">ATP-binding</keyword>
<dbReference type="SMART" id="SM00382">
    <property type="entry name" value="AAA"/>
    <property type="match status" value="1"/>
</dbReference>
<dbReference type="PANTHER" id="PTHR42781">
    <property type="entry name" value="SPERMIDINE/PUTRESCINE IMPORT ATP-BINDING PROTEIN POTA"/>
    <property type="match status" value="1"/>
</dbReference>
<dbReference type="Pfam" id="PF00005">
    <property type="entry name" value="ABC_tran"/>
    <property type="match status" value="1"/>
</dbReference>
<dbReference type="SUPFAM" id="SSF52540">
    <property type="entry name" value="P-loop containing nucleoside triphosphate hydrolases"/>
    <property type="match status" value="1"/>
</dbReference>
<dbReference type="Gene3D" id="3.40.50.300">
    <property type="entry name" value="P-loop containing nucleotide triphosphate hydrolases"/>
    <property type="match status" value="1"/>
</dbReference>
<dbReference type="RefSeq" id="WP_194109535.1">
    <property type="nucleotide sequence ID" value="NZ_JADFFL010000001.1"/>
</dbReference>
<dbReference type="PROSITE" id="PS50893">
    <property type="entry name" value="ABC_TRANSPORTER_2"/>
    <property type="match status" value="1"/>
</dbReference>
<dbReference type="Proteomes" id="UP000622475">
    <property type="component" value="Unassembled WGS sequence"/>
</dbReference>
<evidence type="ECO:0000313" key="5">
    <source>
        <dbReference type="EMBL" id="MBE9660330.1"/>
    </source>
</evidence>
<protein>
    <submittedName>
        <fullName evidence="5">ATP-binding cassette domain-containing protein</fullName>
    </submittedName>
</protein>
<comment type="caution">
    <text evidence="5">The sequence shown here is derived from an EMBL/GenBank/DDBJ whole genome shotgun (WGS) entry which is preliminary data.</text>
</comment>
<evidence type="ECO:0000256" key="3">
    <source>
        <dbReference type="ARBA" id="ARBA00022840"/>
    </source>
</evidence>
<name>A0A929KX78_9SPHI</name>
<dbReference type="PANTHER" id="PTHR42781:SF4">
    <property type="entry name" value="SPERMIDINE_PUTRESCINE IMPORT ATP-BINDING PROTEIN POTA"/>
    <property type="match status" value="1"/>
</dbReference>
<dbReference type="EMBL" id="JADFFL010000001">
    <property type="protein sequence ID" value="MBE9660330.1"/>
    <property type="molecule type" value="Genomic_DNA"/>
</dbReference>
<sequence>MIAIDIHKKLKIGKGWSDLHVQLQAERGTITVIHGPSGAGKSTFLKVLAGLIKPETGSISVDGDVWLDTSSRIDLSPQQRKAGFVFQNYALFPNMTVKQHLQYATNDAAWIDELLSLGQLQTFADQKPDDLSGGQQQRLAILRAMAIKPKLLLMDEPFSALDQKTKADLLAGLKILWDKLQTTVIIVSHYPDELKDIADHQLYVSYQ</sequence>
<gene>
    <name evidence="5" type="ORF">IRJ16_00390</name>
</gene>
<dbReference type="InterPro" id="IPR017871">
    <property type="entry name" value="ABC_transporter-like_CS"/>
</dbReference>
<keyword evidence="2" id="KW-0547">Nucleotide-binding</keyword>
<keyword evidence="1" id="KW-0813">Transport</keyword>
<feature type="domain" description="ABC transporter" evidence="4">
    <location>
        <begin position="1"/>
        <end position="207"/>
    </location>
</feature>
<dbReference type="PROSITE" id="PS00211">
    <property type="entry name" value="ABC_TRANSPORTER_1"/>
    <property type="match status" value="1"/>
</dbReference>
<keyword evidence="6" id="KW-1185">Reference proteome</keyword>
<dbReference type="AlphaFoldDB" id="A0A929KX78"/>
<evidence type="ECO:0000256" key="2">
    <source>
        <dbReference type="ARBA" id="ARBA00022741"/>
    </source>
</evidence>
<dbReference type="InterPro" id="IPR027417">
    <property type="entry name" value="P-loop_NTPase"/>
</dbReference>